<organism evidence="2 3">
    <name type="scientific">Schaalia odontolytica</name>
    <dbReference type="NCBI Taxonomy" id="1660"/>
    <lineage>
        <taxon>Bacteria</taxon>
        <taxon>Bacillati</taxon>
        <taxon>Actinomycetota</taxon>
        <taxon>Actinomycetes</taxon>
        <taxon>Actinomycetales</taxon>
        <taxon>Actinomycetaceae</taxon>
        <taxon>Schaalia</taxon>
    </lineage>
</organism>
<dbReference type="InterPro" id="IPR002560">
    <property type="entry name" value="Transposase_DDE"/>
</dbReference>
<dbReference type="AlphaFoldDB" id="A0A857ABK3"/>
<gene>
    <name evidence="2" type="ORF">FOC40_05310</name>
</gene>
<proteinExistence type="predicted"/>
<reference evidence="2 3" key="1">
    <citation type="submission" date="2019-11" db="EMBL/GenBank/DDBJ databases">
        <title>FDA dAtabase for Regulatory Grade micrObial Sequences (FDA-ARGOS): Supporting development and validation of Infectious Disease Dx tests.</title>
        <authorList>
            <person name="Stonesifer R."/>
            <person name="Tallon L."/>
            <person name="Sadzewicz L."/>
            <person name="Vavikolanu K."/>
            <person name="Mehta A."/>
            <person name="Aluvathingal J."/>
            <person name="Nadendla S."/>
            <person name="Myers T."/>
            <person name="Yan Y."/>
            <person name="Sichtig H."/>
        </authorList>
    </citation>
    <scope>NUCLEOTIDE SEQUENCE [LARGE SCALE GENOMIC DNA]</scope>
    <source>
        <strain evidence="2 3">FDAARGOS_732</strain>
    </source>
</reference>
<dbReference type="Pfam" id="PF01610">
    <property type="entry name" value="DDE_Tnp_ISL3"/>
    <property type="match status" value="1"/>
</dbReference>
<accession>A0A857ABK3</accession>
<sequence length="61" mass="6871">MEIVAVDEFIGFKYVGAEDLPSARAGMDPFHVVHSAGIAVEKYRRRTGKNHFRRGRAKDPL</sequence>
<dbReference type="EMBL" id="CP046315">
    <property type="protein sequence ID" value="QGS11876.1"/>
    <property type="molecule type" value="Genomic_DNA"/>
</dbReference>
<feature type="domain" description="Transposase IS204/IS1001/IS1096/IS1165 DDE" evidence="1">
    <location>
        <begin position="2"/>
        <end position="54"/>
    </location>
</feature>
<evidence type="ECO:0000313" key="3">
    <source>
        <dbReference type="Proteomes" id="UP000424490"/>
    </source>
</evidence>
<dbReference type="Proteomes" id="UP000424490">
    <property type="component" value="Chromosome"/>
</dbReference>
<name>A0A857ABK3_9ACTO</name>
<evidence type="ECO:0000313" key="2">
    <source>
        <dbReference type="EMBL" id="QGS11876.1"/>
    </source>
</evidence>
<protein>
    <recommendedName>
        <fullName evidence="1">Transposase IS204/IS1001/IS1096/IS1165 DDE domain-containing protein</fullName>
    </recommendedName>
</protein>
<evidence type="ECO:0000259" key="1">
    <source>
        <dbReference type="Pfam" id="PF01610"/>
    </source>
</evidence>